<dbReference type="NCBIfam" id="TIGR02145">
    <property type="entry name" value="Fib_succ_major"/>
    <property type="match status" value="1"/>
</dbReference>
<organism evidence="3 4">
    <name type="scientific">Neotamlana sedimentorum</name>
    <dbReference type="NCBI Taxonomy" id="1435349"/>
    <lineage>
        <taxon>Bacteria</taxon>
        <taxon>Pseudomonadati</taxon>
        <taxon>Bacteroidota</taxon>
        <taxon>Flavobacteriia</taxon>
        <taxon>Flavobacteriales</taxon>
        <taxon>Flavobacteriaceae</taxon>
        <taxon>Neotamlana</taxon>
    </lineage>
</organism>
<dbReference type="Proteomes" id="UP000032578">
    <property type="component" value="Unassembled WGS sequence"/>
</dbReference>
<comment type="caution">
    <text evidence="3">The sequence shown here is derived from an EMBL/GenBank/DDBJ whole genome shotgun (WGS) entry which is preliminary data.</text>
</comment>
<gene>
    <name evidence="3" type="ORF">PW52_01500</name>
</gene>
<accession>A0A0D7WHD5</accession>
<sequence>MFFLSVKNLQAQKPEFRQAQLAVKKERDFDAAYYAAKALTYSEPSKRVLKKSHEILSEYILKGFSYKEKEINELQKSMDTFNRVTSVKNASKIVGYYKNLIDYVKVLNSLSKERLVPPKKGETIIVPERDYSEALVQSQLVLKEVEKRASADYLNEAREKSNSSNQMELKSAYSCYQSALILDATLGEKVKNEKKVVGDKIGELILDESTSMFNNASNFTEKENAIFLLNDALKYSSAPILNTTKTEFSNSLCDTYYEKAKLLLNDNFENNKESNSINDINNNEVKGIQISVDKNKLLEALTGTGNGGSSKITSTSSKVSKQQEAQSNSVSNSHVALVFLEKIKKINPNYKDANTLLSKAKKGTFLIDFRDNKKYSTAKIGDKIWMTSNLDFNASGSEYRTYCKDGKVIERKEYGRYYNWYTVMNGSRSEGAQGICPTGWRVPTINDFKILQSQILNSHYFSLFNVQFGSSNIKPYPTDDPCTKWSSFNIGYYWTSTPNTGKNGNTGATLKSAAYAAFSYSANPSPRSYSTRYTDGEYFNEHENTRKLLYNCRCVKDVDDSLLDDFN</sequence>
<dbReference type="PATRIC" id="fig|1435349.4.peg.306"/>
<feature type="domain" description="Fibrobacter succinogenes major paralogous" evidence="2">
    <location>
        <begin position="379"/>
        <end position="556"/>
    </location>
</feature>
<dbReference type="Pfam" id="PF09603">
    <property type="entry name" value="Fib_succ_major"/>
    <property type="match status" value="1"/>
</dbReference>
<feature type="compositionally biased region" description="Low complexity" evidence="1">
    <location>
        <begin position="309"/>
        <end position="320"/>
    </location>
</feature>
<evidence type="ECO:0000313" key="4">
    <source>
        <dbReference type="Proteomes" id="UP000032578"/>
    </source>
</evidence>
<dbReference type="InterPro" id="IPR011871">
    <property type="entry name" value="Fib_succ_major"/>
</dbReference>
<keyword evidence="4" id="KW-1185">Reference proteome</keyword>
<dbReference type="EMBL" id="JTDW01000001">
    <property type="protein sequence ID" value="KJD37157.1"/>
    <property type="molecule type" value="Genomic_DNA"/>
</dbReference>
<dbReference type="AlphaFoldDB" id="A0A0D7WHD5"/>
<proteinExistence type="predicted"/>
<feature type="region of interest" description="Disordered" evidence="1">
    <location>
        <begin position="305"/>
        <end position="327"/>
    </location>
</feature>
<evidence type="ECO:0000313" key="3">
    <source>
        <dbReference type="EMBL" id="KJD37157.1"/>
    </source>
</evidence>
<evidence type="ECO:0000256" key="1">
    <source>
        <dbReference type="SAM" id="MobiDB-lite"/>
    </source>
</evidence>
<protein>
    <recommendedName>
        <fullName evidence="2">Fibrobacter succinogenes major paralogous domain-containing protein</fullName>
    </recommendedName>
</protein>
<name>A0A0D7WHD5_9FLAO</name>
<evidence type="ECO:0000259" key="2">
    <source>
        <dbReference type="Pfam" id="PF09603"/>
    </source>
</evidence>
<reference evidence="3 4" key="1">
    <citation type="submission" date="2014-11" db="EMBL/GenBank/DDBJ databases">
        <title>Tamlana sedimentorum sp. nov., isolated from shallow sand sediments of the Sea of Japan.</title>
        <authorList>
            <person name="Romanenko L.A."/>
        </authorList>
    </citation>
    <scope>NUCLEOTIDE SEQUENCE [LARGE SCALE GENOMIC DNA]</scope>
    <source>
        <strain evidence="3 4">JCM 19808</strain>
    </source>
</reference>